<evidence type="ECO:0000313" key="4">
    <source>
        <dbReference type="EMBL" id="KAH3668540.1"/>
    </source>
</evidence>
<accession>A0A9P8T7U5</accession>
<dbReference type="InterPro" id="IPR000719">
    <property type="entry name" value="Prot_kinase_dom"/>
</dbReference>
<evidence type="ECO:0000259" key="3">
    <source>
        <dbReference type="PROSITE" id="PS50011"/>
    </source>
</evidence>
<dbReference type="InterPro" id="IPR016024">
    <property type="entry name" value="ARM-type_fold"/>
</dbReference>
<dbReference type="OrthoDB" id="447103at2759"/>
<reference evidence="4" key="2">
    <citation type="submission" date="2021-01" db="EMBL/GenBank/DDBJ databases">
        <authorList>
            <person name="Schikora-Tamarit M.A."/>
        </authorList>
    </citation>
    <scope>NUCLEOTIDE SEQUENCE</scope>
    <source>
        <strain evidence="4">CBS6075</strain>
    </source>
</reference>
<dbReference type="Proteomes" id="UP000769157">
    <property type="component" value="Unassembled WGS sequence"/>
</dbReference>
<dbReference type="GO" id="GO:0006409">
    <property type="term" value="P:tRNA export from nucleus"/>
    <property type="evidence" value="ECO:0007669"/>
    <property type="project" value="TreeGrafter"/>
</dbReference>
<dbReference type="InterPro" id="IPR011989">
    <property type="entry name" value="ARM-like"/>
</dbReference>
<evidence type="ECO:0000256" key="2">
    <source>
        <dbReference type="SAM" id="MobiDB-lite"/>
    </source>
</evidence>
<dbReference type="InterPro" id="IPR057978">
    <property type="entry name" value="TPR_DAAF5"/>
</dbReference>
<dbReference type="EMBL" id="JAEUBE010000158">
    <property type="protein sequence ID" value="KAH3668540.1"/>
    <property type="molecule type" value="Genomic_DNA"/>
</dbReference>
<feature type="repeat" description="HEAT" evidence="1">
    <location>
        <begin position="417"/>
        <end position="455"/>
    </location>
</feature>
<dbReference type="PROSITE" id="PS50077">
    <property type="entry name" value="HEAT_REPEAT"/>
    <property type="match status" value="1"/>
</dbReference>
<dbReference type="AlphaFoldDB" id="A0A9P8T7U5"/>
<dbReference type="InterPro" id="IPR051177">
    <property type="entry name" value="CIK-Related_Protein"/>
</dbReference>
<keyword evidence="5" id="KW-1185">Reference proteome</keyword>
<dbReference type="GO" id="GO:0005524">
    <property type="term" value="F:ATP binding"/>
    <property type="evidence" value="ECO:0007669"/>
    <property type="project" value="InterPro"/>
</dbReference>
<name>A0A9P8T7U5_9ASCO</name>
<dbReference type="InterPro" id="IPR011009">
    <property type="entry name" value="Kinase-like_dom_sf"/>
</dbReference>
<dbReference type="Gene3D" id="3.30.200.20">
    <property type="entry name" value="Phosphorylase Kinase, domain 1"/>
    <property type="match status" value="1"/>
</dbReference>
<dbReference type="GeneID" id="70234261"/>
<dbReference type="GO" id="GO:0004672">
    <property type="term" value="F:protein kinase activity"/>
    <property type="evidence" value="ECO:0007669"/>
    <property type="project" value="InterPro"/>
</dbReference>
<dbReference type="RefSeq" id="XP_046062954.1">
    <property type="nucleotide sequence ID" value="XM_046203148.1"/>
</dbReference>
<feature type="compositionally biased region" description="Low complexity" evidence="2">
    <location>
        <begin position="705"/>
        <end position="719"/>
    </location>
</feature>
<dbReference type="InterPro" id="IPR021133">
    <property type="entry name" value="HEAT_type_2"/>
</dbReference>
<feature type="region of interest" description="Disordered" evidence="2">
    <location>
        <begin position="620"/>
        <end position="646"/>
    </location>
</feature>
<comment type="caution">
    <text evidence="4">The sequence shown here is derived from an EMBL/GenBank/DDBJ whole genome shotgun (WGS) entry which is preliminary data.</text>
</comment>
<proteinExistence type="predicted"/>
<dbReference type="SUPFAM" id="SSF48371">
    <property type="entry name" value="ARM repeat"/>
    <property type="match status" value="1"/>
</dbReference>
<reference evidence="4" key="1">
    <citation type="journal article" date="2021" name="Open Biol.">
        <title>Shared evolutionary footprints suggest mitochondrial oxidative damage underlies multiple complex I losses in fungi.</title>
        <authorList>
            <person name="Schikora-Tamarit M.A."/>
            <person name="Marcet-Houben M."/>
            <person name="Nosek J."/>
            <person name="Gabaldon T."/>
        </authorList>
    </citation>
    <scope>NUCLEOTIDE SEQUENCE</scope>
    <source>
        <strain evidence="4">CBS6075</strain>
    </source>
</reference>
<sequence length="735" mass="81357">MNFLAKTINSTIGTLTGSLIPYNIGTRIVPDIFSEPTKSKSIWNIYDGTSQRDTSQEVSIFEFNLKCPGASKYSPLAKNCFRKLRSLSLLPGVLNILDTIETDSVLYIITERIKPLEDILKHHYSDSSIPGEFLVLGIFQLTEALKFLNVEGSSIHRALSMHSIFVNASGEWKLGCFELTLSIKDNDVDTFELAENLPYYNSSIYPPEVIKAGAAYFRNINTLKASKIDSYGLGIVINSLLSEASSGSNLDKLKMSLELRSIAPHVKKLLHQSPSIRYSVEQFLKAGCNSFFNISLVKVYKEITELNLKSDAQKYEIFQSLDELEHLPTGFFEYRVLPQLVSAFQVLANNDGNQQSALLILILKRAGKLDSGVFATQIKPLVLKAFSLPDRAIRMTLLNSLPSIVQNLSQQDVQDKIFPNLLQGFNDTNSSIREATIKSIIPIVSKISDRQLNNDLLRILAKLQSDVTPEIRTDTIVCLEKIAPLINSTSKTAVLVTAYSKALKDPFVPSRLNSVMAFESSIEYFSPEVCCSKILSAIAPALLDKSSKVRSEARRVFDLYMVKINDAATKLPTDNQETIDKESQESADLLSRLNTLSLSNIGFKNTQSFFGLNTQSQNSSNTNLDISSDCPLPEPSQVGYEDSVSPANEEKELNIDTDNWDSIDSLGPTSNLKQKVRVVGVNGGRPSSGSKFTDKGRTPSLKTGLPKPTKSLKLQSKSKLQLDLDVDEEGWGDGW</sequence>
<dbReference type="Gene3D" id="1.10.510.10">
    <property type="entry name" value="Transferase(Phosphotransferase) domain 1"/>
    <property type="match status" value="1"/>
</dbReference>
<protein>
    <recommendedName>
        <fullName evidence="3">Protein kinase domain-containing protein</fullName>
    </recommendedName>
</protein>
<organism evidence="4 5">
    <name type="scientific">Ogataea philodendri</name>
    <dbReference type="NCBI Taxonomy" id="1378263"/>
    <lineage>
        <taxon>Eukaryota</taxon>
        <taxon>Fungi</taxon>
        <taxon>Dikarya</taxon>
        <taxon>Ascomycota</taxon>
        <taxon>Saccharomycotina</taxon>
        <taxon>Pichiomycetes</taxon>
        <taxon>Pichiales</taxon>
        <taxon>Pichiaceae</taxon>
        <taxon>Ogataea</taxon>
    </lineage>
</organism>
<dbReference type="Pfam" id="PF25757">
    <property type="entry name" value="TPR_DNAAF5"/>
    <property type="match status" value="1"/>
</dbReference>
<dbReference type="PANTHER" id="PTHR12984">
    <property type="entry name" value="SCY1-RELATED S/T PROTEIN KINASE-LIKE"/>
    <property type="match status" value="1"/>
</dbReference>
<evidence type="ECO:0000256" key="1">
    <source>
        <dbReference type="PROSITE-ProRule" id="PRU00103"/>
    </source>
</evidence>
<feature type="domain" description="Protein kinase" evidence="3">
    <location>
        <begin position="1"/>
        <end position="292"/>
    </location>
</feature>
<feature type="region of interest" description="Disordered" evidence="2">
    <location>
        <begin position="682"/>
        <end position="719"/>
    </location>
</feature>
<dbReference type="PANTHER" id="PTHR12984:SF3">
    <property type="entry name" value="N-TERMINAL KINASE-LIKE PROTEIN"/>
    <property type="match status" value="1"/>
</dbReference>
<dbReference type="Gene3D" id="1.25.10.10">
    <property type="entry name" value="Leucine-rich Repeat Variant"/>
    <property type="match status" value="1"/>
</dbReference>
<dbReference type="PROSITE" id="PS50011">
    <property type="entry name" value="PROTEIN_KINASE_DOM"/>
    <property type="match status" value="1"/>
</dbReference>
<gene>
    <name evidence="4" type="ORF">OGAPHI_002294</name>
</gene>
<dbReference type="GO" id="GO:0005737">
    <property type="term" value="C:cytoplasm"/>
    <property type="evidence" value="ECO:0007669"/>
    <property type="project" value="TreeGrafter"/>
</dbReference>
<evidence type="ECO:0000313" key="5">
    <source>
        <dbReference type="Proteomes" id="UP000769157"/>
    </source>
</evidence>
<dbReference type="SUPFAM" id="SSF56112">
    <property type="entry name" value="Protein kinase-like (PK-like)"/>
    <property type="match status" value="1"/>
</dbReference>